<organism evidence="1 2">
    <name type="scientific">Plectus sambesii</name>
    <dbReference type="NCBI Taxonomy" id="2011161"/>
    <lineage>
        <taxon>Eukaryota</taxon>
        <taxon>Metazoa</taxon>
        <taxon>Ecdysozoa</taxon>
        <taxon>Nematoda</taxon>
        <taxon>Chromadorea</taxon>
        <taxon>Plectida</taxon>
        <taxon>Plectina</taxon>
        <taxon>Plectoidea</taxon>
        <taxon>Plectidae</taxon>
        <taxon>Plectus</taxon>
    </lineage>
</organism>
<evidence type="ECO:0000313" key="1">
    <source>
        <dbReference type="Proteomes" id="UP000887566"/>
    </source>
</evidence>
<reference evidence="2" key="1">
    <citation type="submission" date="2022-11" db="UniProtKB">
        <authorList>
            <consortium name="WormBaseParasite"/>
        </authorList>
    </citation>
    <scope>IDENTIFICATION</scope>
</reference>
<dbReference type="Proteomes" id="UP000887566">
    <property type="component" value="Unplaced"/>
</dbReference>
<name>A0A914UM70_9BILA</name>
<sequence>MVVVRSCLTQIGRRDCVRVDGAGQKRGGDLLVGRWVDRCAGTYYRKADGSRSCKHSIWTAPDLGSRLVSRLMRLVRIKGPAAHPRPPHPRHCEPSSSGTIECYAIIVEFRENRRVPDPPKTSGGIRDNLKTRHAWELMLGIINAL</sequence>
<dbReference type="WBParaSite" id="PSAMB.scaffold109size78448.g1990.t1">
    <property type="protein sequence ID" value="PSAMB.scaffold109size78448.g1990.t1"/>
    <property type="gene ID" value="PSAMB.scaffold109size78448.g1990"/>
</dbReference>
<proteinExistence type="predicted"/>
<accession>A0A914UM70</accession>
<evidence type="ECO:0000313" key="2">
    <source>
        <dbReference type="WBParaSite" id="PSAMB.scaffold109size78448.g1990.t1"/>
    </source>
</evidence>
<protein>
    <submittedName>
        <fullName evidence="2">Uncharacterized protein</fullName>
    </submittedName>
</protein>
<dbReference type="AlphaFoldDB" id="A0A914UM70"/>
<keyword evidence="1" id="KW-1185">Reference proteome</keyword>